<evidence type="ECO:0000313" key="2">
    <source>
        <dbReference type="Proteomes" id="UP000297245"/>
    </source>
</evidence>
<evidence type="ECO:0000313" key="1">
    <source>
        <dbReference type="EMBL" id="THU95978.1"/>
    </source>
</evidence>
<sequence>MDEDVPERTVSGRKVWVTKQLADMGILNEYPGDQKGPQRTVQECCCLANYCMALPQSQA</sequence>
<dbReference type="OrthoDB" id="2755811at2759"/>
<dbReference type="EMBL" id="ML179187">
    <property type="protein sequence ID" value="THU95978.1"/>
    <property type="molecule type" value="Genomic_DNA"/>
</dbReference>
<dbReference type="Proteomes" id="UP000297245">
    <property type="component" value="Unassembled WGS sequence"/>
</dbReference>
<gene>
    <name evidence="1" type="ORF">K435DRAFT_778762</name>
</gene>
<organism evidence="1 2">
    <name type="scientific">Dendrothele bispora (strain CBS 962.96)</name>
    <dbReference type="NCBI Taxonomy" id="1314807"/>
    <lineage>
        <taxon>Eukaryota</taxon>
        <taxon>Fungi</taxon>
        <taxon>Dikarya</taxon>
        <taxon>Basidiomycota</taxon>
        <taxon>Agaricomycotina</taxon>
        <taxon>Agaricomycetes</taxon>
        <taxon>Agaricomycetidae</taxon>
        <taxon>Agaricales</taxon>
        <taxon>Agaricales incertae sedis</taxon>
        <taxon>Dendrothele</taxon>
    </lineage>
</organism>
<keyword evidence="2" id="KW-1185">Reference proteome</keyword>
<dbReference type="AlphaFoldDB" id="A0A4S8M2R9"/>
<protein>
    <submittedName>
        <fullName evidence="1">Uncharacterized protein</fullName>
    </submittedName>
</protein>
<reference evidence="1 2" key="1">
    <citation type="journal article" date="2019" name="Nat. Ecol. Evol.">
        <title>Megaphylogeny resolves global patterns of mushroom evolution.</title>
        <authorList>
            <person name="Varga T."/>
            <person name="Krizsan K."/>
            <person name="Foldi C."/>
            <person name="Dima B."/>
            <person name="Sanchez-Garcia M."/>
            <person name="Sanchez-Ramirez S."/>
            <person name="Szollosi G.J."/>
            <person name="Szarkandi J.G."/>
            <person name="Papp V."/>
            <person name="Albert L."/>
            <person name="Andreopoulos W."/>
            <person name="Angelini C."/>
            <person name="Antonin V."/>
            <person name="Barry K.W."/>
            <person name="Bougher N.L."/>
            <person name="Buchanan P."/>
            <person name="Buyck B."/>
            <person name="Bense V."/>
            <person name="Catcheside P."/>
            <person name="Chovatia M."/>
            <person name="Cooper J."/>
            <person name="Damon W."/>
            <person name="Desjardin D."/>
            <person name="Finy P."/>
            <person name="Geml J."/>
            <person name="Haridas S."/>
            <person name="Hughes K."/>
            <person name="Justo A."/>
            <person name="Karasinski D."/>
            <person name="Kautmanova I."/>
            <person name="Kiss B."/>
            <person name="Kocsube S."/>
            <person name="Kotiranta H."/>
            <person name="LaButti K.M."/>
            <person name="Lechner B.E."/>
            <person name="Liimatainen K."/>
            <person name="Lipzen A."/>
            <person name="Lukacs Z."/>
            <person name="Mihaltcheva S."/>
            <person name="Morgado L.N."/>
            <person name="Niskanen T."/>
            <person name="Noordeloos M.E."/>
            <person name="Ohm R.A."/>
            <person name="Ortiz-Santana B."/>
            <person name="Ovrebo C."/>
            <person name="Racz N."/>
            <person name="Riley R."/>
            <person name="Savchenko A."/>
            <person name="Shiryaev A."/>
            <person name="Soop K."/>
            <person name="Spirin V."/>
            <person name="Szebenyi C."/>
            <person name="Tomsovsky M."/>
            <person name="Tulloss R.E."/>
            <person name="Uehling J."/>
            <person name="Grigoriev I.V."/>
            <person name="Vagvolgyi C."/>
            <person name="Papp T."/>
            <person name="Martin F.M."/>
            <person name="Miettinen O."/>
            <person name="Hibbett D.S."/>
            <person name="Nagy L.G."/>
        </authorList>
    </citation>
    <scope>NUCLEOTIDE SEQUENCE [LARGE SCALE GENOMIC DNA]</scope>
    <source>
        <strain evidence="1 2">CBS 962.96</strain>
    </source>
</reference>
<proteinExistence type="predicted"/>
<accession>A0A4S8M2R9</accession>
<name>A0A4S8M2R9_DENBC</name>